<dbReference type="InterPro" id="IPR009078">
    <property type="entry name" value="Ferritin-like_SF"/>
</dbReference>
<keyword evidence="2 3" id="KW-0503">Monooxygenase</keyword>
<organism evidence="3 4">
    <name type="scientific">Aliarcobacter cibarius</name>
    <dbReference type="NCBI Taxonomy" id="255507"/>
    <lineage>
        <taxon>Bacteria</taxon>
        <taxon>Pseudomonadati</taxon>
        <taxon>Campylobacterota</taxon>
        <taxon>Epsilonproteobacteria</taxon>
        <taxon>Campylobacterales</taxon>
        <taxon>Arcobacteraceae</taxon>
        <taxon>Aliarcobacter</taxon>
    </lineage>
</organism>
<sequence>MSEKVKTQNFAHPLKTWSHLSGGRKKPSEYEIVSKNLHFHMNNQAQPFHFPDVEMSKWYIKNRNNSPLKHSDWDAFNDPDKLVYRTYNILQDGQEIYIKGLFDQMNERGHDEMLQESYAKVLARLYTPARYVYHTLQLGSAYLQQMAPSSTITNCATYQTADELRALTHTAYRTKELSNTFKSIGFAENEREIWENDIAWQGIRELMENALVAWDWAETFIVLNLLAKPAIEESIQVQFGNYAKDNNDTLLGLLSQSQFNDSLRHRKWATALVKMALEVEGNKEYIQSIVAKWLPLTYKAIEAYCNEIPDVQDAAQDAKNSLKDFLKTLDLSV</sequence>
<dbReference type="GO" id="GO:0016709">
    <property type="term" value="F:oxidoreductase activity, acting on paired donors, with incorporation or reduction of molecular oxygen, NAD(P)H as one donor, and incorporation of one atom of oxygen"/>
    <property type="evidence" value="ECO:0007669"/>
    <property type="project" value="InterPro"/>
</dbReference>
<dbReference type="SUPFAM" id="SSF47240">
    <property type="entry name" value="Ferritin-like"/>
    <property type="match status" value="1"/>
</dbReference>
<evidence type="ECO:0000313" key="3">
    <source>
        <dbReference type="EMBL" id="QKJ26248.1"/>
    </source>
</evidence>
<protein>
    <submittedName>
        <fullName evidence="3">Toluene monooxygenase system protein E</fullName>
    </submittedName>
</protein>
<name>A0A7L5JMP1_9BACT</name>
<dbReference type="Proteomes" id="UP000509513">
    <property type="component" value="Chromosome"/>
</dbReference>
<dbReference type="KEGG" id="acib:ACBT_0269"/>
<dbReference type="PIRSF" id="PIRSF000040">
    <property type="entry name" value="MMOH_comp"/>
    <property type="match status" value="1"/>
</dbReference>
<reference evidence="3 4" key="1">
    <citation type="submission" date="2020-05" db="EMBL/GenBank/DDBJ databases">
        <title>Complete genome sequencing of Campylobacter and Arcobacter type strains.</title>
        <authorList>
            <person name="Miller W.G."/>
            <person name="Yee E."/>
        </authorList>
    </citation>
    <scope>NUCLEOTIDE SEQUENCE [LARGE SCALE GENOMIC DNA]</scope>
    <source>
        <strain evidence="3 4">LMG 21996</strain>
    </source>
</reference>
<gene>
    <name evidence="3" type="primary">tmoE</name>
    <name evidence="3" type="ORF">ACBT_0269</name>
</gene>
<dbReference type="InterPro" id="IPR012348">
    <property type="entry name" value="RNR-like"/>
</dbReference>
<accession>A0A7L5JMP1</accession>
<dbReference type="CDD" id="cd01058">
    <property type="entry name" value="AAMH_B"/>
    <property type="match status" value="1"/>
</dbReference>
<dbReference type="Pfam" id="PF02332">
    <property type="entry name" value="Phenol_Hydrox"/>
    <property type="match status" value="1"/>
</dbReference>
<dbReference type="AlphaFoldDB" id="A0A7L5JMP1"/>
<proteinExistence type="predicted"/>
<evidence type="ECO:0000313" key="4">
    <source>
        <dbReference type="Proteomes" id="UP000509513"/>
    </source>
</evidence>
<evidence type="ECO:0000256" key="1">
    <source>
        <dbReference type="ARBA" id="ARBA00023002"/>
    </source>
</evidence>
<dbReference type="InterPro" id="IPR012078">
    <property type="entry name" value="MP_mOase_hydro"/>
</dbReference>
<dbReference type="EMBL" id="CP054051">
    <property type="protein sequence ID" value="QKJ26248.1"/>
    <property type="molecule type" value="Genomic_DNA"/>
</dbReference>
<evidence type="ECO:0000256" key="2">
    <source>
        <dbReference type="ARBA" id="ARBA00023033"/>
    </source>
</evidence>
<dbReference type="InterPro" id="IPR003430">
    <property type="entry name" value="Phenol_Hydrox"/>
</dbReference>
<keyword evidence="1" id="KW-0560">Oxidoreductase</keyword>
<dbReference type="Gene3D" id="1.10.620.20">
    <property type="entry name" value="Ribonucleotide Reductase, subunit A"/>
    <property type="match status" value="1"/>
</dbReference>
<dbReference type="RefSeq" id="WP_024774223.1">
    <property type="nucleotide sequence ID" value="NZ_CP054051.1"/>
</dbReference>